<evidence type="ECO:0000256" key="1">
    <source>
        <dbReference type="ARBA" id="ARBA00023015"/>
    </source>
</evidence>
<dbReference type="EMBL" id="AQPX01000020">
    <property type="protein sequence ID" value="EON72034.1"/>
    <property type="molecule type" value="Genomic_DNA"/>
</dbReference>
<dbReference type="Proteomes" id="UP000013911">
    <property type="component" value="Unassembled WGS sequence"/>
</dbReference>
<dbReference type="InterPro" id="IPR018060">
    <property type="entry name" value="HTH_AraC"/>
</dbReference>
<dbReference type="eggNOG" id="COG2207">
    <property type="taxonomic scope" value="Bacteria"/>
</dbReference>
<dbReference type="InterPro" id="IPR003313">
    <property type="entry name" value="AraC-bd"/>
</dbReference>
<dbReference type="GO" id="GO:0043565">
    <property type="term" value="F:sequence-specific DNA binding"/>
    <property type="evidence" value="ECO:0007669"/>
    <property type="project" value="InterPro"/>
</dbReference>
<evidence type="ECO:0000256" key="3">
    <source>
        <dbReference type="ARBA" id="ARBA00023163"/>
    </source>
</evidence>
<dbReference type="SUPFAM" id="SSF51182">
    <property type="entry name" value="RmlC-like cupins"/>
    <property type="match status" value="1"/>
</dbReference>
<dbReference type="PANTHER" id="PTHR43280:SF28">
    <property type="entry name" value="HTH-TYPE TRANSCRIPTIONAL ACTIVATOR RHAS"/>
    <property type="match status" value="1"/>
</dbReference>
<dbReference type="OrthoDB" id="9778008at2"/>
<dbReference type="Pfam" id="PF12833">
    <property type="entry name" value="HTH_18"/>
    <property type="match status" value="1"/>
</dbReference>
<dbReference type="SMART" id="SM00342">
    <property type="entry name" value="HTH_ARAC"/>
    <property type="match status" value="1"/>
</dbReference>
<proteinExistence type="predicted"/>
<name>R7ZDC9_LYSSH</name>
<dbReference type="RefSeq" id="WP_010859708.1">
    <property type="nucleotide sequence ID" value="NZ_KB933398.1"/>
</dbReference>
<dbReference type="PATRIC" id="fig|1285586.5.peg.2837"/>
<dbReference type="InterPro" id="IPR011051">
    <property type="entry name" value="RmlC_Cupin_sf"/>
</dbReference>
<sequence length="298" mass="34587">MALSHIKVAKDLQELTLHGTKAFPVALYETILRLDRMDFLPLHWHKEIQFVYVKEGSVQYRVGADEIVLKQGEGVFVNASCLHEAKPSDKEQAKIYCVNVDPKLLGGHEGSIMATKYVLPYVTTNRLPFVKFSGELAQAVESAAVLLKERELFFEMKVWRELLLIWETILTQSLLTEERMTPSVIVQHERAKEMLDYLHSHYQEKITLENLAAHVFLSRAECSRFFKKIVGMTPFTYILHYRLRKSMELLRDSEQSVTTIAVSTGFSTVSYYIERFKDYTGYSPHVYRKKFLTKDETF</sequence>
<dbReference type="AlphaFoldDB" id="R7ZDC9"/>
<dbReference type="Gene3D" id="2.60.120.10">
    <property type="entry name" value="Jelly Rolls"/>
    <property type="match status" value="1"/>
</dbReference>
<keyword evidence="2" id="KW-0238">DNA-binding</keyword>
<accession>R7ZDC9</accession>
<evidence type="ECO:0000313" key="5">
    <source>
        <dbReference type="EMBL" id="EON72034.1"/>
    </source>
</evidence>
<dbReference type="Pfam" id="PF02311">
    <property type="entry name" value="AraC_binding"/>
    <property type="match status" value="1"/>
</dbReference>
<dbReference type="GO" id="GO:0003700">
    <property type="term" value="F:DNA-binding transcription factor activity"/>
    <property type="evidence" value="ECO:0007669"/>
    <property type="project" value="InterPro"/>
</dbReference>
<comment type="caution">
    <text evidence="5">The sequence shown here is derived from an EMBL/GenBank/DDBJ whole genome shotgun (WGS) entry which is preliminary data.</text>
</comment>
<dbReference type="InterPro" id="IPR009057">
    <property type="entry name" value="Homeodomain-like_sf"/>
</dbReference>
<evidence type="ECO:0000259" key="4">
    <source>
        <dbReference type="PROSITE" id="PS01124"/>
    </source>
</evidence>
<feature type="domain" description="HTH araC/xylS-type" evidence="4">
    <location>
        <begin position="192"/>
        <end position="290"/>
    </location>
</feature>
<reference evidence="5 6" key="1">
    <citation type="submission" date="2013-04" db="EMBL/GenBank/DDBJ databases">
        <title>Draft genome of the heavy metal tolerant bacterium Lysinibacillus sphaericus strain OT4b.31.</title>
        <authorList>
            <person name="Pena-Montenegro T.D."/>
            <person name="Dussan J."/>
        </authorList>
    </citation>
    <scope>NUCLEOTIDE SEQUENCE [LARGE SCALE GENOMIC DNA]</scope>
    <source>
        <strain evidence="5 6">OT4b.31</strain>
    </source>
</reference>
<keyword evidence="1" id="KW-0805">Transcription regulation</keyword>
<protein>
    <submittedName>
        <fullName evidence="5">AraC family transcriptional regulator</fullName>
    </submittedName>
</protein>
<organism evidence="5 6">
    <name type="scientific">Lysinibacillus sphaericus OT4b.31</name>
    <dbReference type="NCBI Taxonomy" id="1285586"/>
    <lineage>
        <taxon>Bacteria</taxon>
        <taxon>Bacillati</taxon>
        <taxon>Bacillota</taxon>
        <taxon>Bacilli</taxon>
        <taxon>Bacillales</taxon>
        <taxon>Bacillaceae</taxon>
        <taxon>Lysinibacillus</taxon>
    </lineage>
</organism>
<dbReference type="Gene3D" id="1.10.10.60">
    <property type="entry name" value="Homeodomain-like"/>
    <property type="match status" value="2"/>
</dbReference>
<dbReference type="PANTHER" id="PTHR43280">
    <property type="entry name" value="ARAC-FAMILY TRANSCRIPTIONAL REGULATOR"/>
    <property type="match status" value="1"/>
</dbReference>
<dbReference type="InterPro" id="IPR014710">
    <property type="entry name" value="RmlC-like_jellyroll"/>
</dbReference>
<dbReference type="PROSITE" id="PS00041">
    <property type="entry name" value="HTH_ARAC_FAMILY_1"/>
    <property type="match status" value="1"/>
</dbReference>
<keyword evidence="3" id="KW-0804">Transcription</keyword>
<gene>
    <name evidence="5" type="ORF">H131_13858</name>
</gene>
<dbReference type="SUPFAM" id="SSF46689">
    <property type="entry name" value="Homeodomain-like"/>
    <property type="match status" value="2"/>
</dbReference>
<evidence type="ECO:0000256" key="2">
    <source>
        <dbReference type="ARBA" id="ARBA00023125"/>
    </source>
</evidence>
<dbReference type="HOGENOM" id="CLU_000445_88_3_9"/>
<dbReference type="InterPro" id="IPR018062">
    <property type="entry name" value="HTH_AraC-typ_CS"/>
</dbReference>
<dbReference type="PROSITE" id="PS01124">
    <property type="entry name" value="HTH_ARAC_FAMILY_2"/>
    <property type="match status" value="1"/>
</dbReference>
<evidence type="ECO:0000313" key="6">
    <source>
        <dbReference type="Proteomes" id="UP000013911"/>
    </source>
</evidence>